<dbReference type="EMBL" id="ML179650">
    <property type="protein sequence ID" value="THU83634.1"/>
    <property type="molecule type" value="Genomic_DNA"/>
</dbReference>
<evidence type="ECO:0000313" key="3">
    <source>
        <dbReference type="Proteomes" id="UP000297245"/>
    </source>
</evidence>
<sequence>MGTKYESGFEVENECPKRELEVDIAGGRGRGRSRKGFEQQGDAAQSSLTLSKHSISLLKLEMSHAYSRDNIERPSNLRATINQAITYSLNSILTKHQVLLLTHRKENGINSLKNQNLYPRKATPTGTINHAIFFIKVEH</sequence>
<name>A0A4S8L4X1_DENBC</name>
<dbReference type="Proteomes" id="UP000297245">
    <property type="component" value="Unassembled WGS sequence"/>
</dbReference>
<dbReference type="AlphaFoldDB" id="A0A4S8L4X1"/>
<evidence type="ECO:0000313" key="2">
    <source>
        <dbReference type="EMBL" id="THU83634.1"/>
    </source>
</evidence>
<protein>
    <submittedName>
        <fullName evidence="2">Uncharacterized protein</fullName>
    </submittedName>
</protein>
<evidence type="ECO:0000256" key="1">
    <source>
        <dbReference type="SAM" id="MobiDB-lite"/>
    </source>
</evidence>
<proteinExistence type="predicted"/>
<feature type="region of interest" description="Disordered" evidence="1">
    <location>
        <begin position="26"/>
        <end position="45"/>
    </location>
</feature>
<gene>
    <name evidence="2" type="ORF">K435DRAFT_843964</name>
</gene>
<accession>A0A4S8L4X1</accession>
<keyword evidence="3" id="KW-1185">Reference proteome</keyword>
<reference evidence="2 3" key="1">
    <citation type="journal article" date="2019" name="Nat. Ecol. Evol.">
        <title>Megaphylogeny resolves global patterns of mushroom evolution.</title>
        <authorList>
            <person name="Varga T."/>
            <person name="Krizsan K."/>
            <person name="Foldi C."/>
            <person name="Dima B."/>
            <person name="Sanchez-Garcia M."/>
            <person name="Sanchez-Ramirez S."/>
            <person name="Szollosi G.J."/>
            <person name="Szarkandi J.G."/>
            <person name="Papp V."/>
            <person name="Albert L."/>
            <person name="Andreopoulos W."/>
            <person name="Angelini C."/>
            <person name="Antonin V."/>
            <person name="Barry K.W."/>
            <person name="Bougher N.L."/>
            <person name="Buchanan P."/>
            <person name="Buyck B."/>
            <person name="Bense V."/>
            <person name="Catcheside P."/>
            <person name="Chovatia M."/>
            <person name="Cooper J."/>
            <person name="Damon W."/>
            <person name="Desjardin D."/>
            <person name="Finy P."/>
            <person name="Geml J."/>
            <person name="Haridas S."/>
            <person name="Hughes K."/>
            <person name="Justo A."/>
            <person name="Karasinski D."/>
            <person name="Kautmanova I."/>
            <person name="Kiss B."/>
            <person name="Kocsube S."/>
            <person name="Kotiranta H."/>
            <person name="LaButti K.M."/>
            <person name="Lechner B.E."/>
            <person name="Liimatainen K."/>
            <person name="Lipzen A."/>
            <person name="Lukacs Z."/>
            <person name="Mihaltcheva S."/>
            <person name="Morgado L.N."/>
            <person name="Niskanen T."/>
            <person name="Noordeloos M.E."/>
            <person name="Ohm R.A."/>
            <person name="Ortiz-Santana B."/>
            <person name="Ovrebo C."/>
            <person name="Racz N."/>
            <person name="Riley R."/>
            <person name="Savchenko A."/>
            <person name="Shiryaev A."/>
            <person name="Soop K."/>
            <person name="Spirin V."/>
            <person name="Szebenyi C."/>
            <person name="Tomsovsky M."/>
            <person name="Tulloss R.E."/>
            <person name="Uehling J."/>
            <person name="Grigoriev I.V."/>
            <person name="Vagvolgyi C."/>
            <person name="Papp T."/>
            <person name="Martin F.M."/>
            <person name="Miettinen O."/>
            <person name="Hibbett D.S."/>
            <person name="Nagy L.G."/>
        </authorList>
    </citation>
    <scope>NUCLEOTIDE SEQUENCE [LARGE SCALE GENOMIC DNA]</scope>
    <source>
        <strain evidence="2 3">CBS 962.96</strain>
    </source>
</reference>
<organism evidence="2 3">
    <name type="scientific">Dendrothele bispora (strain CBS 962.96)</name>
    <dbReference type="NCBI Taxonomy" id="1314807"/>
    <lineage>
        <taxon>Eukaryota</taxon>
        <taxon>Fungi</taxon>
        <taxon>Dikarya</taxon>
        <taxon>Basidiomycota</taxon>
        <taxon>Agaricomycotina</taxon>
        <taxon>Agaricomycetes</taxon>
        <taxon>Agaricomycetidae</taxon>
        <taxon>Agaricales</taxon>
        <taxon>Agaricales incertae sedis</taxon>
        <taxon>Dendrothele</taxon>
    </lineage>
</organism>